<dbReference type="EMBL" id="VORY01000022">
    <property type="protein sequence ID" value="TXD92376.1"/>
    <property type="molecule type" value="Genomic_DNA"/>
</dbReference>
<reference evidence="3 4" key="1">
    <citation type="submission" date="2019-08" db="EMBL/GenBank/DDBJ databases">
        <title>Genome sequence of Gillisia hiemivivida IC154 (type strain).</title>
        <authorList>
            <person name="Bowman J.P."/>
        </authorList>
    </citation>
    <scope>NUCLEOTIDE SEQUENCE [LARGE SCALE GENOMIC DNA]</scope>
    <source>
        <strain evidence="3 4">IC154</strain>
    </source>
</reference>
<name>A0A5C6ZRQ8_9FLAO</name>
<dbReference type="InterPro" id="IPR052893">
    <property type="entry name" value="TCS_response_regulator"/>
</dbReference>
<dbReference type="InterPro" id="IPR001789">
    <property type="entry name" value="Sig_transdc_resp-reg_receiver"/>
</dbReference>
<evidence type="ECO:0000313" key="4">
    <source>
        <dbReference type="Proteomes" id="UP000321367"/>
    </source>
</evidence>
<dbReference type="GO" id="GO:0000160">
    <property type="term" value="P:phosphorelay signal transduction system"/>
    <property type="evidence" value="ECO:0007669"/>
    <property type="project" value="InterPro"/>
</dbReference>
<dbReference type="Gene3D" id="3.40.50.2300">
    <property type="match status" value="1"/>
</dbReference>
<dbReference type="Proteomes" id="UP000321367">
    <property type="component" value="Unassembled WGS sequence"/>
</dbReference>
<dbReference type="PANTHER" id="PTHR44520">
    <property type="entry name" value="RESPONSE REGULATOR RCP1-RELATED"/>
    <property type="match status" value="1"/>
</dbReference>
<evidence type="ECO:0000259" key="2">
    <source>
        <dbReference type="PROSITE" id="PS50110"/>
    </source>
</evidence>
<organism evidence="3 4">
    <name type="scientific">Gillisia hiemivivida</name>
    <dbReference type="NCBI Taxonomy" id="291190"/>
    <lineage>
        <taxon>Bacteria</taxon>
        <taxon>Pseudomonadati</taxon>
        <taxon>Bacteroidota</taxon>
        <taxon>Flavobacteriia</taxon>
        <taxon>Flavobacteriales</taxon>
        <taxon>Flavobacteriaceae</taxon>
        <taxon>Gillisia</taxon>
    </lineage>
</organism>
<dbReference type="AlphaFoldDB" id="A0A5C6ZRQ8"/>
<accession>A0A5C6ZRQ8</accession>
<dbReference type="RefSeq" id="WP_146933996.1">
    <property type="nucleotide sequence ID" value="NZ_CBCSHZ010000025.1"/>
</dbReference>
<feature type="modified residue" description="4-aspartylphosphate" evidence="1">
    <location>
        <position position="58"/>
    </location>
</feature>
<feature type="domain" description="Response regulatory" evidence="2">
    <location>
        <begin position="4"/>
        <end position="128"/>
    </location>
</feature>
<dbReference type="SUPFAM" id="SSF52172">
    <property type="entry name" value="CheY-like"/>
    <property type="match status" value="1"/>
</dbReference>
<gene>
    <name evidence="3" type="ORF">ES724_14160</name>
</gene>
<protein>
    <submittedName>
        <fullName evidence="3">Response regulator</fullName>
    </submittedName>
</protein>
<dbReference type="OrthoDB" id="673128at2"/>
<proteinExistence type="predicted"/>
<comment type="caution">
    <text evidence="3">The sequence shown here is derived from an EMBL/GenBank/DDBJ whole genome shotgun (WGS) entry which is preliminary data.</text>
</comment>
<dbReference type="PROSITE" id="PS50110">
    <property type="entry name" value="RESPONSE_REGULATORY"/>
    <property type="match status" value="1"/>
</dbReference>
<evidence type="ECO:0000313" key="3">
    <source>
        <dbReference type="EMBL" id="TXD92376.1"/>
    </source>
</evidence>
<dbReference type="Pfam" id="PF00072">
    <property type="entry name" value="Response_reg"/>
    <property type="match status" value="1"/>
</dbReference>
<keyword evidence="4" id="KW-1185">Reference proteome</keyword>
<evidence type="ECO:0000256" key="1">
    <source>
        <dbReference type="PROSITE-ProRule" id="PRU00169"/>
    </source>
</evidence>
<dbReference type="InterPro" id="IPR011006">
    <property type="entry name" value="CheY-like_superfamily"/>
</dbReference>
<dbReference type="SMART" id="SM00448">
    <property type="entry name" value="REC"/>
    <property type="match status" value="1"/>
</dbReference>
<keyword evidence="1" id="KW-0597">Phosphoprotein</keyword>
<sequence>MKKSICVIDDDMIYQMIIKKIIERTAQFETIKFYNDGIYALEDFKDLDVVLPELILLDINMPQMDGWQFLESLIEHRPTFKNETIIYIVTSSIANSDREKANSFDEISGFLSKPVSVDCLEKIIKEHR</sequence>
<dbReference type="PANTHER" id="PTHR44520:SF2">
    <property type="entry name" value="RESPONSE REGULATOR RCP1"/>
    <property type="match status" value="1"/>
</dbReference>